<feature type="transmembrane region" description="Helical" evidence="6">
    <location>
        <begin position="77"/>
        <end position="97"/>
    </location>
</feature>
<feature type="transmembrane region" description="Helical" evidence="6">
    <location>
        <begin position="218"/>
        <end position="240"/>
    </location>
</feature>
<dbReference type="InterPro" id="IPR000620">
    <property type="entry name" value="EamA_dom"/>
</dbReference>
<dbReference type="PANTHER" id="PTHR22911">
    <property type="entry name" value="ACYL-MALONYL CONDENSING ENZYME-RELATED"/>
    <property type="match status" value="1"/>
</dbReference>
<comment type="subcellular location">
    <subcellularLocation>
        <location evidence="1">Membrane</location>
        <topology evidence="1">Multi-pass membrane protein</topology>
    </subcellularLocation>
</comment>
<keyword evidence="9" id="KW-1185">Reference proteome</keyword>
<comment type="similarity">
    <text evidence="2">Belongs to the drug/metabolite transporter (DMT) superfamily. 10 TMS drug/metabolite exporter (DME) (TC 2.A.7.3) family.</text>
</comment>
<evidence type="ECO:0000256" key="6">
    <source>
        <dbReference type="SAM" id="Phobius"/>
    </source>
</evidence>
<evidence type="ECO:0000256" key="4">
    <source>
        <dbReference type="ARBA" id="ARBA00022989"/>
    </source>
</evidence>
<dbReference type="InterPro" id="IPR037185">
    <property type="entry name" value="EmrE-like"/>
</dbReference>
<dbReference type="SUPFAM" id="SSF103481">
    <property type="entry name" value="Multidrug resistance efflux transporter EmrE"/>
    <property type="match status" value="2"/>
</dbReference>
<protein>
    <submittedName>
        <fullName evidence="8">DMT family transporter</fullName>
    </submittedName>
</protein>
<evidence type="ECO:0000313" key="8">
    <source>
        <dbReference type="EMBL" id="MFC3100491.1"/>
    </source>
</evidence>
<name>A0ABV7EEW8_9SPHN</name>
<dbReference type="Proteomes" id="UP001595378">
    <property type="component" value="Unassembled WGS sequence"/>
</dbReference>
<feature type="domain" description="EamA" evidence="7">
    <location>
        <begin position="159"/>
        <end position="288"/>
    </location>
</feature>
<dbReference type="RefSeq" id="WP_336917742.1">
    <property type="nucleotide sequence ID" value="NZ_JBANRN010000002.1"/>
</dbReference>
<accession>A0ABV7EEW8</accession>
<gene>
    <name evidence="8" type="ORF">ACFODK_06260</name>
</gene>
<evidence type="ECO:0000259" key="7">
    <source>
        <dbReference type="Pfam" id="PF00892"/>
    </source>
</evidence>
<keyword evidence="3 6" id="KW-0812">Transmembrane</keyword>
<comment type="caution">
    <text evidence="8">The sequence shown here is derived from an EMBL/GenBank/DDBJ whole genome shotgun (WGS) entry which is preliminary data.</text>
</comment>
<keyword evidence="4 6" id="KW-1133">Transmembrane helix</keyword>
<feature type="domain" description="EamA" evidence="7">
    <location>
        <begin position="17"/>
        <end position="144"/>
    </location>
</feature>
<proteinExistence type="inferred from homology"/>
<evidence type="ECO:0000256" key="5">
    <source>
        <dbReference type="ARBA" id="ARBA00023136"/>
    </source>
</evidence>
<dbReference type="PANTHER" id="PTHR22911:SF6">
    <property type="entry name" value="SOLUTE CARRIER FAMILY 35 MEMBER G1"/>
    <property type="match status" value="1"/>
</dbReference>
<reference evidence="9" key="1">
    <citation type="journal article" date="2019" name="Int. J. Syst. Evol. Microbiol.">
        <title>The Global Catalogue of Microorganisms (GCM) 10K type strain sequencing project: providing services to taxonomists for standard genome sequencing and annotation.</title>
        <authorList>
            <consortium name="The Broad Institute Genomics Platform"/>
            <consortium name="The Broad Institute Genome Sequencing Center for Infectious Disease"/>
            <person name="Wu L."/>
            <person name="Ma J."/>
        </authorList>
    </citation>
    <scope>NUCLEOTIDE SEQUENCE [LARGE SCALE GENOMIC DNA]</scope>
    <source>
        <strain evidence="9">KCTC 52606</strain>
    </source>
</reference>
<dbReference type="Pfam" id="PF00892">
    <property type="entry name" value="EamA"/>
    <property type="match status" value="2"/>
</dbReference>
<feature type="transmembrane region" description="Helical" evidence="6">
    <location>
        <begin position="157"/>
        <end position="176"/>
    </location>
</feature>
<evidence type="ECO:0000256" key="2">
    <source>
        <dbReference type="ARBA" id="ARBA00009853"/>
    </source>
</evidence>
<dbReference type="Gene3D" id="1.10.3730.20">
    <property type="match status" value="1"/>
</dbReference>
<dbReference type="EMBL" id="JBHRSU010000005">
    <property type="protein sequence ID" value="MFC3100491.1"/>
    <property type="molecule type" value="Genomic_DNA"/>
</dbReference>
<keyword evidence="5 6" id="KW-0472">Membrane</keyword>
<feature type="transmembrane region" description="Helical" evidence="6">
    <location>
        <begin position="247"/>
        <end position="267"/>
    </location>
</feature>
<feature type="transmembrane region" description="Helical" evidence="6">
    <location>
        <begin position="133"/>
        <end position="151"/>
    </location>
</feature>
<evidence type="ECO:0000256" key="3">
    <source>
        <dbReference type="ARBA" id="ARBA00022692"/>
    </source>
</evidence>
<evidence type="ECO:0000256" key="1">
    <source>
        <dbReference type="ARBA" id="ARBA00004141"/>
    </source>
</evidence>
<feature type="transmembrane region" description="Helical" evidence="6">
    <location>
        <begin position="188"/>
        <end position="212"/>
    </location>
</feature>
<feature type="transmembrane region" description="Helical" evidence="6">
    <location>
        <begin position="273"/>
        <end position="290"/>
    </location>
</feature>
<feature type="transmembrane region" description="Helical" evidence="6">
    <location>
        <begin position="103"/>
        <end position="121"/>
    </location>
</feature>
<organism evidence="8 9">
    <name type="scientific">Alteraurantiacibacter lauratis</name>
    <dbReference type="NCBI Taxonomy" id="2054627"/>
    <lineage>
        <taxon>Bacteria</taxon>
        <taxon>Pseudomonadati</taxon>
        <taxon>Pseudomonadota</taxon>
        <taxon>Alphaproteobacteria</taxon>
        <taxon>Sphingomonadales</taxon>
        <taxon>Erythrobacteraceae</taxon>
        <taxon>Alteraurantiacibacter</taxon>
    </lineage>
</organism>
<evidence type="ECO:0000313" key="9">
    <source>
        <dbReference type="Proteomes" id="UP001595378"/>
    </source>
</evidence>
<sequence length="315" mass="32745">MSPAAPRPALLLPFLSTLLAIALLTLMDGFMKSASLAIGAYSTLLVRGGMGFALAGSLWTMQRALRWPSGLTLKLHVTRGVVGAFTALTFFSALVHLPLAEAIALSFISPLIALALAAWVLKEKVGNKAITAAVLGMAGVVVIVGGRITTANLSKDAATGIALVLVSAVLYAWNLILQRQQAQVAAPLEIATFQSALLTLVLLPAAPMFLTWPQSAATWSWIAAAALLSTVGLLLLAWAYARAEAQVLVPVEYSGFAWAALFGWLLFAEDVRLPTLAGAALIVAGCWIAAPRRHSGQVGASADASPLGADGEPKS</sequence>